<dbReference type="AlphaFoldDB" id="A0A9D4XVB4"/>
<dbReference type="Gene3D" id="2.60.120.650">
    <property type="entry name" value="Cupin"/>
    <property type="match status" value="1"/>
</dbReference>
<dbReference type="Proteomes" id="UP001058974">
    <property type="component" value="Chromosome 3"/>
</dbReference>
<reference evidence="1 2" key="1">
    <citation type="journal article" date="2022" name="Nat. Genet.">
        <title>Improved pea reference genome and pan-genome highlight genomic features and evolutionary characteristics.</title>
        <authorList>
            <person name="Yang T."/>
            <person name="Liu R."/>
            <person name="Luo Y."/>
            <person name="Hu S."/>
            <person name="Wang D."/>
            <person name="Wang C."/>
            <person name="Pandey M.K."/>
            <person name="Ge S."/>
            <person name="Xu Q."/>
            <person name="Li N."/>
            <person name="Li G."/>
            <person name="Huang Y."/>
            <person name="Saxena R.K."/>
            <person name="Ji Y."/>
            <person name="Li M."/>
            <person name="Yan X."/>
            <person name="He Y."/>
            <person name="Liu Y."/>
            <person name="Wang X."/>
            <person name="Xiang C."/>
            <person name="Varshney R.K."/>
            <person name="Ding H."/>
            <person name="Gao S."/>
            <person name="Zong X."/>
        </authorList>
    </citation>
    <scope>NUCLEOTIDE SEQUENCE [LARGE SCALE GENOMIC DNA]</scope>
    <source>
        <strain evidence="1 2">cv. Zhongwan 6</strain>
    </source>
</reference>
<gene>
    <name evidence="1" type="ORF">KIW84_033194</name>
</gene>
<dbReference type="Gramene" id="Psat03G0319400-T1">
    <property type="protein sequence ID" value="KAI5428096.1"/>
    <property type="gene ID" value="KIW84_033194"/>
</dbReference>
<evidence type="ECO:0000313" key="1">
    <source>
        <dbReference type="EMBL" id="KAI5428096.1"/>
    </source>
</evidence>
<protein>
    <submittedName>
        <fullName evidence="1">Uncharacterized protein</fullName>
    </submittedName>
</protein>
<accession>A0A9D4XVB4</accession>
<name>A0A9D4XVB4_PEA</name>
<evidence type="ECO:0000313" key="2">
    <source>
        <dbReference type="Proteomes" id="UP001058974"/>
    </source>
</evidence>
<keyword evidence="2" id="KW-1185">Reference proteome</keyword>
<sequence>MKYLFGLSDYVTRSFDFPEENINCILDLSTMLSSKATVDDCLVTSHLQIPLYQLPNQGSLLSNIAGAFLLELAAAAVTVSTSAKAYKEGYTVALRGLEFRYPGIAAIADTLALMFGQLSIGANLYLTPPNSQANLENDGDFLYFVTDASVIAFQYGNPDILCKPLVEAKKHGDDLVEAYDKFIKDFFLKSEGGSFK</sequence>
<dbReference type="EMBL" id="JAMSHJ010000003">
    <property type="protein sequence ID" value="KAI5428096.1"/>
    <property type="molecule type" value="Genomic_DNA"/>
</dbReference>
<organism evidence="1 2">
    <name type="scientific">Pisum sativum</name>
    <name type="common">Garden pea</name>
    <name type="synonym">Lathyrus oleraceus</name>
    <dbReference type="NCBI Taxonomy" id="3888"/>
    <lineage>
        <taxon>Eukaryota</taxon>
        <taxon>Viridiplantae</taxon>
        <taxon>Streptophyta</taxon>
        <taxon>Embryophyta</taxon>
        <taxon>Tracheophyta</taxon>
        <taxon>Spermatophyta</taxon>
        <taxon>Magnoliopsida</taxon>
        <taxon>eudicotyledons</taxon>
        <taxon>Gunneridae</taxon>
        <taxon>Pentapetalae</taxon>
        <taxon>rosids</taxon>
        <taxon>fabids</taxon>
        <taxon>Fabales</taxon>
        <taxon>Fabaceae</taxon>
        <taxon>Papilionoideae</taxon>
        <taxon>50 kb inversion clade</taxon>
        <taxon>NPAAA clade</taxon>
        <taxon>Hologalegina</taxon>
        <taxon>IRL clade</taxon>
        <taxon>Fabeae</taxon>
        <taxon>Lathyrus</taxon>
    </lineage>
</organism>
<comment type="caution">
    <text evidence="1">The sequence shown here is derived from an EMBL/GenBank/DDBJ whole genome shotgun (WGS) entry which is preliminary data.</text>
</comment>
<proteinExistence type="predicted"/>